<dbReference type="SMART" id="SM00173">
    <property type="entry name" value="RAS"/>
    <property type="match status" value="1"/>
</dbReference>
<dbReference type="RefSeq" id="XP_065649952.1">
    <property type="nucleotide sequence ID" value="XM_065793880.1"/>
</dbReference>
<evidence type="ECO:0000313" key="12">
    <source>
        <dbReference type="RefSeq" id="XP_065649953.1"/>
    </source>
</evidence>
<dbReference type="SUPFAM" id="SSF52540">
    <property type="entry name" value="P-loop containing nucleoside triphosphate hydrolases"/>
    <property type="match status" value="1"/>
</dbReference>
<evidence type="ECO:0000256" key="3">
    <source>
        <dbReference type="ARBA" id="ARBA00022801"/>
    </source>
</evidence>
<dbReference type="InterPro" id="IPR005225">
    <property type="entry name" value="Small_GTP-bd"/>
</dbReference>
<evidence type="ECO:0000313" key="8">
    <source>
        <dbReference type="RefSeq" id="XP_065649949.1"/>
    </source>
</evidence>
<dbReference type="RefSeq" id="XP_065649951.1">
    <property type="nucleotide sequence ID" value="XM_065793879.1"/>
</dbReference>
<dbReference type="RefSeq" id="XP_065649954.1">
    <property type="nucleotide sequence ID" value="XM_065793882.1"/>
</dbReference>
<evidence type="ECO:0000313" key="10">
    <source>
        <dbReference type="RefSeq" id="XP_065649951.1"/>
    </source>
</evidence>
<comment type="catalytic activity">
    <reaction evidence="4">
        <text>GTP + H2O = GDP + phosphate + H(+)</text>
        <dbReference type="Rhea" id="RHEA:19669"/>
        <dbReference type="ChEBI" id="CHEBI:15377"/>
        <dbReference type="ChEBI" id="CHEBI:15378"/>
        <dbReference type="ChEBI" id="CHEBI:37565"/>
        <dbReference type="ChEBI" id="CHEBI:43474"/>
        <dbReference type="ChEBI" id="CHEBI:58189"/>
        <dbReference type="EC" id="3.6.5.2"/>
    </reaction>
</comment>
<proteinExistence type="inferred from homology"/>
<dbReference type="GeneID" id="100208807"/>
<evidence type="ECO:0000313" key="13">
    <source>
        <dbReference type="RefSeq" id="XP_065649954.1"/>
    </source>
</evidence>
<gene>
    <name evidence="6 7 8 9 10 11 12 13" type="primary">LOC100208807</name>
</gene>
<dbReference type="InterPro" id="IPR051065">
    <property type="entry name" value="Ras-related_GTPase"/>
</dbReference>
<dbReference type="Proteomes" id="UP001652625">
    <property type="component" value="Chromosome 03"/>
</dbReference>
<reference evidence="6 7" key="1">
    <citation type="submission" date="2025-05" db="UniProtKB">
        <authorList>
            <consortium name="RefSeq"/>
        </authorList>
    </citation>
    <scope>IDENTIFICATION</scope>
</reference>
<accession>A0ABM4BLL1</accession>
<dbReference type="Pfam" id="PF00071">
    <property type="entry name" value="Ras"/>
    <property type="match status" value="1"/>
</dbReference>
<evidence type="ECO:0000256" key="2">
    <source>
        <dbReference type="ARBA" id="ARBA00011984"/>
    </source>
</evidence>
<dbReference type="RefSeq" id="XP_065649950.1">
    <property type="nucleotide sequence ID" value="XM_065793878.1"/>
</dbReference>
<evidence type="ECO:0000313" key="6">
    <source>
        <dbReference type="RefSeq" id="XP_065649947.1"/>
    </source>
</evidence>
<dbReference type="SMART" id="SM00175">
    <property type="entry name" value="RAB"/>
    <property type="match status" value="1"/>
</dbReference>
<dbReference type="PRINTS" id="PR00449">
    <property type="entry name" value="RASTRNSFRMNG"/>
</dbReference>
<dbReference type="EC" id="3.6.5.2" evidence="2"/>
<dbReference type="InterPro" id="IPR001806">
    <property type="entry name" value="Small_GTPase"/>
</dbReference>
<evidence type="ECO:0000256" key="4">
    <source>
        <dbReference type="ARBA" id="ARBA00048098"/>
    </source>
</evidence>
<dbReference type="RefSeq" id="XP_065649948.1">
    <property type="nucleotide sequence ID" value="XM_065793876.1"/>
</dbReference>
<dbReference type="SMART" id="SM00174">
    <property type="entry name" value="RHO"/>
    <property type="match status" value="1"/>
</dbReference>
<name>A0ABM4BLL1_HYDVU</name>
<dbReference type="RefSeq" id="XP_065649947.1">
    <property type="nucleotide sequence ID" value="XM_065793875.1"/>
</dbReference>
<evidence type="ECO:0000313" key="7">
    <source>
        <dbReference type="RefSeq" id="XP_065649948.1"/>
    </source>
</evidence>
<dbReference type="InterPro" id="IPR027417">
    <property type="entry name" value="P-loop_NTPase"/>
</dbReference>
<comment type="similarity">
    <text evidence="1">Belongs to the small GTPase superfamily. Ras family.</text>
</comment>
<evidence type="ECO:0000313" key="5">
    <source>
        <dbReference type="Proteomes" id="UP001652625"/>
    </source>
</evidence>
<dbReference type="RefSeq" id="XP_065649953.1">
    <property type="nucleotide sequence ID" value="XM_065793881.1"/>
</dbReference>
<dbReference type="Gene3D" id="3.40.50.300">
    <property type="entry name" value="P-loop containing nucleotide triphosphate hydrolases"/>
    <property type="match status" value="1"/>
</dbReference>
<sequence>MYQIHQKPSPSCIKENNFGTHRSIKLLILGKDGVGKSAIVVRYLTRRFIGEYDPLLEGVYTKVVKMINNQAICVQLKDTSSGINWSKRSNELLWTDALVLVYSITDRKSFIEIQNIKTLLEQLKKSRGMPYMILGNKLDMNHERQVTEQEGSKLAATIDAIFYEMSASESYQEVELMFDKFIQENCEFSFKRTKNQFKTLASQSSIEIRQKLLIERPKSQPELKVFDEEKMERKGKILWRMFKEKMNE</sequence>
<evidence type="ECO:0000313" key="9">
    <source>
        <dbReference type="RefSeq" id="XP_065649950.1"/>
    </source>
</evidence>
<evidence type="ECO:0000256" key="1">
    <source>
        <dbReference type="ARBA" id="ARBA00008344"/>
    </source>
</evidence>
<dbReference type="NCBIfam" id="TIGR00231">
    <property type="entry name" value="small_GTP"/>
    <property type="match status" value="1"/>
</dbReference>
<dbReference type="PANTHER" id="PTHR45704">
    <property type="entry name" value="RAS-LIKE FAMILY MEMBER 11"/>
    <property type="match status" value="1"/>
</dbReference>
<organism evidence="5 13">
    <name type="scientific">Hydra vulgaris</name>
    <name type="common">Hydra</name>
    <name type="synonym">Hydra attenuata</name>
    <dbReference type="NCBI Taxonomy" id="6087"/>
    <lineage>
        <taxon>Eukaryota</taxon>
        <taxon>Metazoa</taxon>
        <taxon>Cnidaria</taxon>
        <taxon>Hydrozoa</taxon>
        <taxon>Hydroidolina</taxon>
        <taxon>Anthoathecata</taxon>
        <taxon>Aplanulata</taxon>
        <taxon>Hydridae</taxon>
        <taxon>Hydra</taxon>
    </lineage>
</organism>
<keyword evidence="5" id="KW-1185">Reference proteome</keyword>
<dbReference type="RefSeq" id="XP_065649949.1">
    <property type="nucleotide sequence ID" value="XM_065793877.1"/>
</dbReference>
<protein>
    <recommendedName>
        <fullName evidence="2">small monomeric GTPase</fullName>
        <ecNumber evidence="2">3.6.5.2</ecNumber>
    </recommendedName>
</protein>
<dbReference type="PROSITE" id="PS51421">
    <property type="entry name" value="RAS"/>
    <property type="match status" value="1"/>
</dbReference>
<evidence type="ECO:0000313" key="11">
    <source>
        <dbReference type="RefSeq" id="XP_065649952.1"/>
    </source>
</evidence>
<dbReference type="PROSITE" id="PS51419">
    <property type="entry name" value="RAB"/>
    <property type="match status" value="1"/>
</dbReference>
<keyword evidence="3" id="KW-0378">Hydrolase</keyword>